<dbReference type="Proteomes" id="UP000195569">
    <property type="component" value="Unassembled WGS sequence"/>
</dbReference>
<comment type="caution">
    <text evidence="2">The sequence shown here is derived from an EMBL/GenBank/DDBJ whole genome shotgun (WGS) entry which is preliminary data.</text>
</comment>
<reference evidence="2" key="1">
    <citation type="submission" date="2016-12" db="EMBL/GenBank/DDBJ databases">
        <authorList>
            <person name="Moulin L."/>
        </authorList>
    </citation>
    <scope>NUCLEOTIDE SEQUENCE [LARGE SCALE GENOMIC DNA]</scope>
    <source>
        <strain evidence="2">STM 7183</strain>
    </source>
</reference>
<proteinExistence type="predicted"/>
<feature type="transmembrane region" description="Helical" evidence="1">
    <location>
        <begin position="39"/>
        <end position="72"/>
    </location>
</feature>
<keyword evidence="1" id="KW-1133">Transmembrane helix</keyword>
<keyword evidence="3" id="KW-1185">Reference proteome</keyword>
<gene>
    <name evidence="2" type="ORF">BN2476_300016</name>
</gene>
<accession>A0A1N7S3A7</accession>
<dbReference type="OrthoDB" id="9115195at2"/>
<evidence type="ECO:0000313" key="2">
    <source>
        <dbReference type="EMBL" id="SIT41460.1"/>
    </source>
</evidence>
<sequence>MFRLRFRQYKNAAETVAKATPDRSIFTGRRIQHRWCFGLAVAASVLALLAISLGFATFGISVYVAAILPFAFFS</sequence>
<keyword evidence="1" id="KW-0812">Transmembrane</keyword>
<keyword evidence="1" id="KW-0472">Membrane</keyword>
<dbReference type="AlphaFoldDB" id="A0A1N7S3A7"/>
<evidence type="ECO:0000256" key="1">
    <source>
        <dbReference type="SAM" id="Phobius"/>
    </source>
</evidence>
<evidence type="ECO:0000313" key="3">
    <source>
        <dbReference type="Proteomes" id="UP000195569"/>
    </source>
</evidence>
<name>A0A1N7S3A7_9BURK</name>
<protein>
    <submittedName>
        <fullName evidence="2">Uncharacterized protein</fullName>
    </submittedName>
</protein>
<organism evidence="2 3">
    <name type="scientific">Paraburkholderia piptadeniae</name>
    <dbReference type="NCBI Taxonomy" id="1701573"/>
    <lineage>
        <taxon>Bacteria</taxon>
        <taxon>Pseudomonadati</taxon>
        <taxon>Pseudomonadota</taxon>
        <taxon>Betaproteobacteria</taxon>
        <taxon>Burkholderiales</taxon>
        <taxon>Burkholderiaceae</taxon>
        <taxon>Paraburkholderia</taxon>
    </lineage>
</organism>
<dbReference type="EMBL" id="CYGY02000030">
    <property type="protein sequence ID" value="SIT41460.1"/>
    <property type="molecule type" value="Genomic_DNA"/>
</dbReference>